<reference evidence="2 3" key="1">
    <citation type="submission" date="2019-07" db="EMBL/GenBank/DDBJ databases">
        <title>De Novo Assembly of kiwifruit Actinidia rufa.</title>
        <authorList>
            <person name="Sugita-Konishi S."/>
            <person name="Sato K."/>
            <person name="Mori E."/>
            <person name="Abe Y."/>
            <person name="Kisaki G."/>
            <person name="Hamano K."/>
            <person name="Suezawa K."/>
            <person name="Otani M."/>
            <person name="Fukuda T."/>
            <person name="Manabe T."/>
            <person name="Gomi K."/>
            <person name="Tabuchi M."/>
            <person name="Akimitsu K."/>
            <person name="Kataoka I."/>
        </authorList>
    </citation>
    <scope>NUCLEOTIDE SEQUENCE [LARGE SCALE GENOMIC DNA]</scope>
    <source>
        <strain evidence="3">cv. Fuchu</strain>
    </source>
</reference>
<evidence type="ECO:0000313" key="3">
    <source>
        <dbReference type="Proteomes" id="UP000585474"/>
    </source>
</evidence>
<dbReference type="GO" id="GO:0030015">
    <property type="term" value="C:CCR4-NOT core complex"/>
    <property type="evidence" value="ECO:0007669"/>
    <property type="project" value="InterPro"/>
</dbReference>
<dbReference type="PANTHER" id="PTHR13162">
    <property type="entry name" value="CCR4-NOT TRANSCRIPTION COMPLEX"/>
    <property type="match status" value="1"/>
</dbReference>
<name>A0A7J0ECU2_9ERIC</name>
<evidence type="ECO:0000259" key="1">
    <source>
        <dbReference type="Pfam" id="PF12842"/>
    </source>
</evidence>
<keyword evidence="3" id="KW-1185">Reference proteome</keyword>
<dbReference type="InterPro" id="IPR024557">
    <property type="entry name" value="CNOT1_dom_4"/>
</dbReference>
<dbReference type="Pfam" id="PF12842">
    <property type="entry name" value="DUF3819"/>
    <property type="match status" value="1"/>
</dbReference>
<dbReference type="EMBL" id="BJWL01000003">
    <property type="protein sequence ID" value="GFY84293.1"/>
    <property type="molecule type" value="Genomic_DNA"/>
</dbReference>
<dbReference type="Proteomes" id="UP000585474">
    <property type="component" value="Unassembled WGS sequence"/>
</dbReference>
<dbReference type="InterPro" id="IPR040398">
    <property type="entry name" value="Not1"/>
</dbReference>
<dbReference type="OrthoDB" id="1937156at2759"/>
<dbReference type="GO" id="GO:0000932">
    <property type="term" value="C:P-body"/>
    <property type="evidence" value="ECO:0007669"/>
    <property type="project" value="TreeGrafter"/>
</dbReference>
<dbReference type="GO" id="GO:0000288">
    <property type="term" value="P:nuclear-transcribed mRNA catabolic process, deadenylation-dependent decay"/>
    <property type="evidence" value="ECO:0007669"/>
    <property type="project" value="TreeGrafter"/>
</dbReference>
<feature type="domain" description="CCR4-NOT transcription complex subunit 1" evidence="1">
    <location>
        <begin position="97"/>
        <end position="182"/>
    </location>
</feature>
<organism evidence="2 3">
    <name type="scientific">Actinidia rufa</name>
    <dbReference type="NCBI Taxonomy" id="165716"/>
    <lineage>
        <taxon>Eukaryota</taxon>
        <taxon>Viridiplantae</taxon>
        <taxon>Streptophyta</taxon>
        <taxon>Embryophyta</taxon>
        <taxon>Tracheophyta</taxon>
        <taxon>Spermatophyta</taxon>
        <taxon>Magnoliopsida</taxon>
        <taxon>eudicotyledons</taxon>
        <taxon>Gunneridae</taxon>
        <taxon>Pentapetalae</taxon>
        <taxon>asterids</taxon>
        <taxon>Ericales</taxon>
        <taxon>Actinidiaceae</taxon>
        <taxon>Actinidia</taxon>
    </lineage>
</organism>
<dbReference type="GO" id="GO:0017148">
    <property type="term" value="P:negative regulation of translation"/>
    <property type="evidence" value="ECO:0007669"/>
    <property type="project" value="InterPro"/>
</dbReference>
<dbReference type="AlphaFoldDB" id="A0A7J0ECU2"/>
<dbReference type="PANTHER" id="PTHR13162:SF8">
    <property type="entry name" value="CCR4-NOT TRANSCRIPTION COMPLEX SUBUNIT 1"/>
    <property type="match status" value="1"/>
</dbReference>
<protein>
    <submittedName>
        <fullName evidence="2">Transcription regulator</fullName>
    </submittedName>
</protein>
<dbReference type="GO" id="GO:0060090">
    <property type="term" value="F:molecular adaptor activity"/>
    <property type="evidence" value="ECO:0007669"/>
    <property type="project" value="TreeGrafter"/>
</dbReference>
<evidence type="ECO:0000313" key="2">
    <source>
        <dbReference type="EMBL" id="GFY84293.1"/>
    </source>
</evidence>
<gene>
    <name evidence="2" type="ORF">Acr_03g0010670</name>
</gene>
<comment type="caution">
    <text evidence="2">The sequence shown here is derived from an EMBL/GenBank/DDBJ whole genome shotgun (WGS) entry which is preliminary data.</text>
</comment>
<dbReference type="Gene3D" id="1.25.40.180">
    <property type="match status" value="1"/>
</dbReference>
<accession>A0A7J0ECU2</accession>
<sequence length="252" mass="27140">MNTKFDIEVLFKTLGVDMTEVRPTSLLKDRVREVEGNLDFSNQDTGGSQPQVITEIRTGIMSTSNQDENKPTLSLLDRVLSGRGLSQVSSSQSPYSVGQDYSMESDKTHVYNAAHLMVASLAGSLAHVTCKEPLRVSISSERRNLLQSFNIPGELQEKAVDIILNGNLDLGCAVIERVATKKLNLGLYSSGLGSLGLSSVAQRVDRIFETVDPSSNQFHSGSSAGILTTEGVIPHDVKVNNIAFLSSASIAI</sequence>
<proteinExistence type="predicted"/>